<evidence type="ECO:0000313" key="2">
    <source>
        <dbReference type="Proteomes" id="UP001387364"/>
    </source>
</evidence>
<dbReference type="RefSeq" id="WP_338752288.1">
    <property type="nucleotide sequence ID" value="NZ_CP147404.1"/>
</dbReference>
<sequence>MLKKLFAINNPITWISAAALILVVSPEARSGTRKMLVKGTGAVLSLSDSVKTLALGSREQFGKFLEEAKVEKEQMNIPEMIEMGGERMKQSLQGAMEKSKQTFEKTKGSMENIFEKTADVTNLDTSAYNVVNDHLVKAKLDEIEQQFH</sequence>
<accession>A0ABZ2N743</accession>
<gene>
    <name evidence="1" type="ORF">WDJ61_18040</name>
</gene>
<evidence type="ECO:0008006" key="3">
    <source>
        <dbReference type="Google" id="ProtNLM"/>
    </source>
</evidence>
<keyword evidence="2" id="KW-1185">Reference proteome</keyword>
<name>A0ABZ2N743_9BACI</name>
<dbReference type="Proteomes" id="UP001387364">
    <property type="component" value="Chromosome"/>
</dbReference>
<dbReference type="EMBL" id="CP147404">
    <property type="protein sequence ID" value="WXB93097.1"/>
    <property type="molecule type" value="Genomic_DNA"/>
</dbReference>
<reference evidence="1 2" key="1">
    <citation type="submission" date="2024-02" db="EMBL/GenBank/DDBJ databases">
        <title>Seven novel Bacillus-like species.</title>
        <authorList>
            <person name="Liu G."/>
        </authorList>
    </citation>
    <scope>NUCLEOTIDE SEQUENCE [LARGE SCALE GENOMIC DNA]</scope>
    <source>
        <strain evidence="1 2">FJAT-52991</strain>
    </source>
</reference>
<organism evidence="1 2">
    <name type="scientific">Bacillus kandeliae</name>
    <dbReference type="NCBI Taxonomy" id="3129297"/>
    <lineage>
        <taxon>Bacteria</taxon>
        <taxon>Bacillati</taxon>
        <taxon>Bacillota</taxon>
        <taxon>Bacilli</taxon>
        <taxon>Bacillales</taxon>
        <taxon>Bacillaceae</taxon>
        <taxon>Bacillus</taxon>
    </lineage>
</organism>
<protein>
    <recommendedName>
        <fullName evidence="3">YtxH domain-containing protein</fullName>
    </recommendedName>
</protein>
<evidence type="ECO:0000313" key="1">
    <source>
        <dbReference type="EMBL" id="WXB93097.1"/>
    </source>
</evidence>
<proteinExistence type="predicted"/>